<feature type="domain" description="PAS" evidence="1">
    <location>
        <begin position="57"/>
        <end position="129"/>
    </location>
</feature>
<dbReference type="PANTHER" id="PTHR45228:SF5">
    <property type="entry name" value="CYCLIC DI-GMP PHOSPHODIESTERASE VC_1348-RELATED"/>
    <property type="match status" value="1"/>
</dbReference>
<dbReference type="SUPFAM" id="SSF55785">
    <property type="entry name" value="PYP-like sensor domain (PAS domain)"/>
    <property type="match status" value="1"/>
</dbReference>
<dbReference type="SMART" id="SM00091">
    <property type="entry name" value="PAS"/>
    <property type="match status" value="1"/>
</dbReference>
<evidence type="ECO:0000313" key="4">
    <source>
        <dbReference type="EMBL" id="MBI5250507.1"/>
    </source>
</evidence>
<comment type="caution">
    <text evidence="4">The sequence shown here is derived from an EMBL/GenBank/DDBJ whole genome shotgun (WGS) entry which is preliminary data.</text>
</comment>
<feature type="domain" description="PAC" evidence="2">
    <location>
        <begin position="133"/>
        <end position="185"/>
    </location>
</feature>
<dbReference type="InterPro" id="IPR035965">
    <property type="entry name" value="PAS-like_dom_sf"/>
</dbReference>
<dbReference type="EMBL" id="JACRDE010000351">
    <property type="protein sequence ID" value="MBI5250507.1"/>
    <property type="molecule type" value="Genomic_DNA"/>
</dbReference>
<dbReference type="PROSITE" id="PS51832">
    <property type="entry name" value="HD_GYP"/>
    <property type="match status" value="1"/>
</dbReference>
<dbReference type="SMART" id="SM00471">
    <property type="entry name" value="HDc"/>
    <property type="match status" value="1"/>
</dbReference>
<dbReference type="NCBIfam" id="TIGR00229">
    <property type="entry name" value="sensory_box"/>
    <property type="match status" value="1"/>
</dbReference>
<dbReference type="PANTHER" id="PTHR45228">
    <property type="entry name" value="CYCLIC DI-GMP PHOSPHODIESTERASE TM_0186-RELATED"/>
    <property type="match status" value="1"/>
</dbReference>
<evidence type="ECO:0000259" key="3">
    <source>
        <dbReference type="PROSITE" id="PS51832"/>
    </source>
</evidence>
<dbReference type="InterPro" id="IPR052020">
    <property type="entry name" value="Cyclic_di-GMP/3'3'-cGAMP_PDE"/>
</dbReference>
<name>A0A9D6V7L2_9BACT</name>
<proteinExistence type="predicted"/>
<dbReference type="InterPro" id="IPR037522">
    <property type="entry name" value="HD_GYP_dom"/>
</dbReference>
<dbReference type="InterPro" id="IPR003607">
    <property type="entry name" value="HD/PDEase_dom"/>
</dbReference>
<evidence type="ECO:0000313" key="5">
    <source>
        <dbReference type="Proteomes" id="UP000807825"/>
    </source>
</evidence>
<organism evidence="4 5">
    <name type="scientific">Desulfomonile tiedjei</name>
    <dbReference type="NCBI Taxonomy" id="2358"/>
    <lineage>
        <taxon>Bacteria</taxon>
        <taxon>Pseudomonadati</taxon>
        <taxon>Thermodesulfobacteriota</taxon>
        <taxon>Desulfomonilia</taxon>
        <taxon>Desulfomonilales</taxon>
        <taxon>Desulfomonilaceae</taxon>
        <taxon>Desulfomonile</taxon>
    </lineage>
</organism>
<dbReference type="InterPro" id="IPR000014">
    <property type="entry name" value="PAS"/>
</dbReference>
<dbReference type="PROSITE" id="PS50113">
    <property type="entry name" value="PAC"/>
    <property type="match status" value="1"/>
</dbReference>
<dbReference type="Gene3D" id="3.30.450.20">
    <property type="entry name" value="PAS domain"/>
    <property type="match status" value="1"/>
</dbReference>
<dbReference type="Gene3D" id="1.10.3210.10">
    <property type="entry name" value="Hypothetical protein af1432"/>
    <property type="match status" value="1"/>
</dbReference>
<dbReference type="SUPFAM" id="SSF109604">
    <property type="entry name" value="HD-domain/PDEase-like"/>
    <property type="match status" value="1"/>
</dbReference>
<gene>
    <name evidence="4" type="ORF">HY912_13520</name>
</gene>
<reference evidence="4" key="1">
    <citation type="submission" date="2020-07" db="EMBL/GenBank/DDBJ databases">
        <title>Huge and variable diversity of episymbiotic CPR bacteria and DPANN archaea in groundwater ecosystems.</title>
        <authorList>
            <person name="He C.Y."/>
            <person name="Keren R."/>
            <person name="Whittaker M."/>
            <person name="Farag I.F."/>
            <person name="Doudna J."/>
            <person name="Cate J.H.D."/>
            <person name="Banfield J.F."/>
        </authorList>
    </citation>
    <scope>NUCLEOTIDE SEQUENCE</scope>
    <source>
        <strain evidence="4">NC_groundwater_1664_Pr3_B-0.1um_52_9</strain>
    </source>
</reference>
<feature type="domain" description="HD-GYP" evidence="3">
    <location>
        <begin position="190"/>
        <end position="400"/>
    </location>
</feature>
<dbReference type="InterPro" id="IPR000700">
    <property type="entry name" value="PAS-assoc_C"/>
</dbReference>
<sequence>MDEEKSKEELLIELRELRDKIRGLERKREHPAGWSELVGESQPETEFGRKYLEAIRAKDFLQGILDSSTLVSVVLTDLDQNVLFWNSGAENIFGYTPEEMIGSKITKLYPTDSFSKEIVDQLRQMVRNKNGAVCGKMEQITKGGSVLTISLALSPMVDPAGEVQGILGVGLDVTEEVRQQKQILDLLNQVKCTQDVAVFSLAKLAESRDEETGSHLVRIQKYCRALCERLARTGPYSDVATERYSDDLISSSVLHDIGKVGLPDSVLLSTGKLTVAEREIMKRHTLVGGKALEDAVSLLGQESFLSMGMEVAYHHHEKWDGTGYPFGLKGQEIPLSARIVALADVYDALTSPRRYKQAFSHEETRSIILKESGTQFDPDLVDAFDSIESEFRRIRDSISDAAQL</sequence>
<dbReference type="CDD" id="cd00130">
    <property type="entry name" value="PAS"/>
    <property type="match status" value="1"/>
</dbReference>
<dbReference type="CDD" id="cd00077">
    <property type="entry name" value="HDc"/>
    <property type="match status" value="1"/>
</dbReference>
<dbReference type="GO" id="GO:0006355">
    <property type="term" value="P:regulation of DNA-templated transcription"/>
    <property type="evidence" value="ECO:0007669"/>
    <property type="project" value="InterPro"/>
</dbReference>
<evidence type="ECO:0000259" key="2">
    <source>
        <dbReference type="PROSITE" id="PS50113"/>
    </source>
</evidence>
<accession>A0A9D6V7L2</accession>
<dbReference type="PROSITE" id="PS50112">
    <property type="entry name" value="PAS"/>
    <property type="match status" value="1"/>
</dbReference>
<dbReference type="Proteomes" id="UP000807825">
    <property type="component" value="Unassembled WGS sequence"/>
</dbReference>
<evidence type="ECO:0000259" key="1">
    <source>
        <dbReference type="PROSITE" id="PS50112"/>
    </source>
</evidence>
<dbReference type="AlphaFoldDB" id="A0A9D6V7L2"/>
<dbReference type="InterPro" id="IPR013767">
    <property type="entry name" value="PAS_fold"/>
</dbReference>
<protein>
    <submittedName>
        <fullName evidence="4">PAS domain S-box protein</fullName>
    </submittedName>
</protein>
<dbReference type="Pfam" id="PF13487">
    <property type="entry name" value="HD_5"/>
    <property type="match status" value="1"/>
</dbReference>
<dbReference type="Pfam" id="PF00989">
    <property type="entry name" value="PAS"/>
    <property type="match status" value="1"/>
</dbReference>